<dbReference type="AlphaFoldDB" id="A0A4R6MDT2"/>
<gene>
    <name evidence="3" type="ORF">DFP79_1305</name>
</gene>
<dbReference type="CDD" id="cd03789">
    <property type="entry name" value="GT9_LPS_heptosyltransferase"/>
    <property type="match status" value="1"/>
</dbReference>
<dbReference type="SUPFAM" id="SSF53756">
    <property type="entry name" value="UDP-Glycosyltransferase/glycogen phosphorylase"/>
    <property type="match status" value="1"/>
</dbReference>
<dbReference type="InterPro" id="IPR002201">
    <property type="entry name" value="Glyco_trans_9"/>
</dbReference>
<comment type="caution">
    <text evidence="3">The sequence shown here is derived from an EMBL/GenBank/DDBJ whole genome shotgun (WGS) entry which is preliminary data.</text>
</comment>
<evidence type="ECO:0000256" key="2">
    <source>
        <dbReference type="ARBA" id="ARBA00022679"/>
    </source>
</evidence>
<protein>
    <submittedName>
        <fullName evidence="3">Heptosyltransferase I</fullName>
    </submittedName>
</protein>
<dbReference type="GO" id="GO:0008713">
    <property type="term" value="F:ADP-heptose-lipopolysaccharide heptosyltransferase activity"/>
    <property type="evidence" value="ECO:0007669"/>
    <property type="project" value="TreeGrafter"/>
</dbReference>
<keyword evidence="4" id="KW-1185">Reference proteome</keyword>
<dbReference type="GO" id="GO:0005829">
    <property type="term" value="C:cytosol"/>
    <property type="evidence" value="ECO:0007669"/>
    <property type="project" value="TreeGrafter"/>
</dbReference>
<accession>A0A4R6MDT2</accession>
<reference evidence="3 4" key="1">
    <citation type="submission" date="2019-03" db="EMBL/GenBank/DDBJ databases">
        <title>Genomic Encyclopedia of Type Strains, Phase III (KMG-III): the genomes of soil and plant-associated and newly described type strains.</title>
        <authorList>
            <person name="Whitman W."/>
        </authorList>
    </citation>
    <scope>NUCLEOTIDE SEQUENCE [LARGE SCALE GENOMIC DNA]</scope>
    <source>
        <strain evidence="3 4">CECT 7378</strain>
    </source>
</reference>
<dbReference type="OrthoDB" id="9781892at2"/>
<keyword evidence="2 3" id="KW-0808">Transferase</keyword>
<evidence type="ECO:0000313" key="3">
    <source>
        <dbReference type="EMBL" id="TDO98890.1"/>
    </source>
</evidence>
<dbReference type="GO" id="GO:0009244">
    <property type="term" value="P:lipopolysaccharide core region biosynthetic process"/>
    <property type="evidence" value="ECO:0007669"/>
    <property type="project" value="TreeGrafter"/>
</dbReference>
<evidence type="ECO:0000313" key="4">
    <source>
        <dbReference type="Proteomes" id="UP000294656"/>
    </source>
</evidence>
<organism evidence="3 4">
    <name type="scientific">Marinomonas balearica</name>
    <dbReference type="NCBI Taxonomy" id="491947"/>
    <lineage>
        <taxon>Bacteria</taxon>
        <taxon>Pseudomonadati</taxon>
        <taxon>Pseudomonadota</taxon>
        <taxon>Gammaproteobacteria</taxon>
        <taxon>Oceanospirillales</taxon>
        <taxon>Oceanospirillaceae</taxon>
        <taxon>Marinomonas</taxon>
    </lineage>
</organism>
<evidence type="ECO:0000256" key="1">
    <source>
        <dbReference type="ARBA" id="ARBA00022676"/>
    </source>
</evidence>
<sequence>MENRPDNSIQRILVVRLSAIGDVCHAMAVVARVQEHYPHAEITWITSPLEANLVRLLPNINVVEYNKKSGIKGMFSLRQALKGISYDVLLHMQWSLRASFLSRMVRARRRIGFSKSFSREKQHWFVNEFASTPKGTHVLDSLLSIAAPLGIESPMIPCSLALPNWSGELPEDYVVLNPSASKAERNWTVKGYSAVIAYLKENNQNVVLTGGPSEEEQALAASLRADGVIDLTGKTSLPEMMSILGKAKLVISPDTGPAHMATLVGTPVLGLYAHSNPLRTGPYRDLEHVVSVYESLALKEYGKPVELLPWASRVHDPKAMHYIEESDVLAQLARLI</sequence>
<dbReference type="Gene3D" id="3.40.50.2000">
    <property type="entry name" value="Glycogen Phosphorylase B"/>
    <property type="match status" value="2"/>
</dbReference>
<keyword evidence="1" id="KW-0328">Glycosyltransferase</keyword>
<dbReference type="Pfam" id="PF01075">
    <property type="entry name" value="Glyco_transf_9"/>
    <property type="match status" value="1"/>
</dbReference>
<dbReference type="InterPro" id="IPR051199">
    <property type="entry name" value="LPS_LOS_Heptosyltrfase"/>
</dbReference>
<name>A0A4R6MDT2_9GAMM</name>
<dbReference type="Proteomes" id="UP000294656">
    <property type="component" value="Unassembled WGS sequence"/>
</dbReference>
<dbReference type="PANTHER" id="PTHR30160:SF21">
    <property type="entry name" value="LIPOPOLYSACCHARIDE CORE HEPTOSYLTRANSFERASE OPSX"/>
    <property type="match status" value="1"/>
</dbReference>
<dbReference type="RefSeq" id="WP_133503110.1">
    <property type="nucleotide sequence ID" value="NZ_SNXC01000010.1"/>
</dbReference>
<dbReference type="EMBL" id="SNXC01000010">
    <property type="protein sequence ID" value="TDO98890.1"/>
    <property type="molecule type" value="Genomic_DNA"/>
</dbReference>
<proteinExistence type="predicted"/>
<dbReference type="PANTHER" id="PTHR30160">
    <property type="entry name" value="TETRAACYLDISACCHARIDE 4'-KINASE-RELATED"/>
    <property type="match status" value="1"/>
</dbReference>